<dbReference type="EC" id="2.7.7.49" evidence="1"/>
<name>A0A7E5X5A8_TRINI</name>
<dbReference type="FunFam" id="3.30.420.10:FF:000063">
    <property type="entry name" value="Retrovirus-related Pol polyprotein from transposon 297-like Protein"/>
    <property type="match status" value="1"/>
</dbReference>
<dbReference type="GO" id="GO:0003964">
    <property type="term" value="F:RNA-directed DNA polymerase activity"/>
    <property type="evidence" value="ECO:0007669"/>
    <property type="project" value="UniProtKB-EC"/>
</dbReference>
<dbReference type="PANTHER" id="PTHR37984:SF13">
    <property type="entry name" value="RIBONUCLEASE H"/>
    <property type="match status" value="1"/>
</dbReference>
<dbReference type="InterPro" id="IPR012337">
    <property type="entry name" value="RNaseH-like_sf"/>
</dbReference>
<sequence>MRARPLAYALREPVERALEQLVRDDILTPVSHSDWAAPIVPVVKKDGTIRICADFKLSLNKVLEVDRYPLPKVEDLLSRLHGGERFSKVDLSQAYAQFELDDTRKYAVINTHKGLYMYKRLVYGLSSSPGVFQRRLEQLFADIPRVGVFLDDIIITGKDTRQHLDNLHKVFERLKSSGLKVRKEKCSFFVESLEYLGYVISKEGVHTCKDKVEAIVKTPIPRNVSELRAFIGMVMYYGKFIKNVSSILTPLYNLLRAGVKYEWSDGCEEAFARVKRALSTSEVLVHYSLELPLVLTADASATGIGAVISHITPDGERPIAYASRTLNSAERSVVIPPTLRNTILKELHVSHMGIVKTKSMARSFVWWPNIDTDIESTCRSCETCAMEATAPPQAAPRSWPYITQPWSRLHIDFLGPYRGKTFFVIIDSSTKWIEVFEMNKTNATAVVKVMRSLFARFGLPLEIVSDQGPPFTSAELGEFLRLNGIKQSFSPVYHPASNGAAENAVKLCKRTIKKAIRDSVDIDTALQTYLLAYRNSIQSTTGESPAMLLQRRPLRSRLDLLRADRARQERVDRVQRQQMLSSGAEPTQQYAAGETIWARNYGSSDKWMKGTLVNQQGSRRYVVKGDDGRLLTRHSDQIRLRTRRSSLVYPELISEERVGGGVVEQQQQQQLSPRISNAKVGEGAGSGEAGSEDLVVSDVPEETASKTSPGRDTPPLATDSNVASSVSRPTRVRRKPIRYGFEFD</sequence>
<dbReference type="Gene3D" id="3.10.10.10">
    <property type="entry name" value="HIV Type 1 Reverse Transcriptase, subunit A, domain 1"/>
    <property type="match status" value="1"/>
</dbReference>
<dbReference type="GO" id="GO:0003676">
    <property type="term" value="F:nucleic acid binding"/>
    <property type="evidence" value="ECO:0007669"/>
    <property type="project" value="InterPro"/>
</dbReference>
<dbReference type="SUPFAM" id="SSF53098">
    <property type="entry name" value="Ribonuclease H-like"/>
    <property type="match status" value="1"/>
</dbReference>
<dbReference type="InterPro" id="IPR041588">
    <property type="entry name" value="Integrase_H2C2"/>
</dbReference>
<dbReference type="Pfam" id="PF00665">
    <property type="entry name" value="rve"/>
    <property type="match status" value="1"/>
</dbReference>
<dbReference type="Gene3D" id="3.30.420.10">
    <property type="entry name" value="Ribonuclease H-like superfamily/Ribonuclease H"/>
    <property type="match status" value="1"/>
</dbReference>
<dbReference type="InterPro" id="IPR000477">
    <property type="entry name" value="RT_dom"/>
</dbReference>
<feature type="domain" description="Integrase catalytic" evidence="3">
    <location>
        <begin position="401"/>
        <end position="553"/>
    </location>
</feature>
<dbReference type="RefSeq" id="XP_026747632.1">
    <property type="nucleotide sequence ID" value="XM_026891831.1"/>
</dbReference>
<dbReference type="FunFam" id="3.30.70.270:FF:000026">
    <property type="entry name" value="Transposon Ty3-G Gag-Pol polyprotein"/>
    <property type="match status" value="1"/>
</dbReference>
<dbReference type="PANTHER" id="PTHR37984">
    <property type="entry name" value="PROTEIN CBG26694"/>
    <property type="match status" value="1"/>
</dbReference>
<feature type="compositionally biased region" description="Polar residues" evidence="2">
    <location>
        <begin position="718"/>
        <end position="728"/>
    </location>
</feature>
<evidence type="ECO:0000259" key="3">
    <source>
        <dbReference type="PROSITE" id="PS50994"/>
    </source>
</evidence>
<dbReference type="GO" id="GO:0042575">
    <property type="term" value="C:DNA polymerase complex"/>
    <property type="evidence" value="ECO:0007669"/>
    <property type="project" value="UniProtKB-ARBA"/>
</dbReference>
<keyword evidence="4" id="KW-1185">Reference proteome</keyword>
<proteinExistence type="predicted"/>
<dbReference type="InterPro" id="IPR001584">
    <property type="entry name" value="Integrase_cat-core"/>
</dbReference>
<dbReference type="AlphaFoldDB" id="A0A7E5X5A8"/>
<dbReference type="GO" id="GO:0015074">
    <property type="term" value="P:DNA integration"/>
    <property type="evidence" value="ECO:0007669"/>
    <property type="project" value="InterPro"/>
</dbReference>
<dbReference type="SUPFAM" id="SSF56672">
    <property type="entry name" value="DNA/RNA polymerases"/>
    <property type="match status" value="1"/>
</dbReference>
<evidence type="ECO:0000256" key="1">
    <source>
        <dbReference type="ARBA" id="ARBA00012493"/>
    </source>
</evidence>
<dbReference type="KEGG" id="tnl:113508749"/>
<organism evidence="4 5">
    <name type="scientific">Trichoplusia ni</name>
    <name type="common">Cabbage looper</name>
    <dbReference type="NCBI Taxonomy" id="7111"/>
    <lineage>
        <taxon>Eukaryota</taxon>
        <taxon>Metazoa</taxon>
        <taxon>Ecdysozoa</taxon>
        <taxon>Arthropoda</taxon>
        <taxon>Hexapoda</taxon>
        <taxon>Insecta</taxon>
        <taxon>Pterygota</taxon>
        <taxon>Neoptera</taxon>
        <taxon>Endopterygota</taxon>
        <taxon>Lepidoptera</taxon>
        <taxon>Glossata</taxon>
        <taxon>Ditrysia</taxon>
        <taxon>Noctuoidea</taxon>
        <taxon>Noctuidae</taxon>
        <taxon>Plusiinae</taxon>
        <taxon>Trichoplusia</taxon>
    </lineage>
</organism>
<dbReference type="InterPro" id="IPR036397">
    <property type="entry name" value="RNaseH_sf"/>
</dbReference>
<dbReference type="CDD" id="cd01647">
    <property type="entry name" value="RT_LTR"/>
    <property type="match status" value="1"/>
</dbReference>
<dbReference type="InterPro" id="IPR041577">
    <property type="entry name" value="RT_RNaseH_2"/>
</dbReference>
<dbReference type="Gene3D" id="1.10.340.70">
    <property type="match status" value="1"/>
</dbReference>
<dbReference type="InterPro" id="IPR043128">
    <property type="entry name" value="Rev_trsase/Diguanyl_cyclase"/>
</dbReference>
<accession>A0A7E5X5A8</accession>
<dbReference type="FunFam" id="1.10.340.70:FF:000001">
    <property type="entry name" value="Retrovirus-related Pol polyprotein from transposon gypsy-like Protein"/>
    <property type="match status" value="1"/>
</dbReference>
<dbReference type="GeneID" id="113508749"/>
<evidence type="ECO:0000313" key="4">
    <source>
        <dbReference type="Proteomes" id="UP000322000"/>
    </source>
</evidence>
<dbReference type="Proteomes" id="UP000322000">
    <property type="component" value="Chromosome 3"/>
</dbReference>
<dbReference type="OrthoDB" id="10058156at2759"/>
<evidence type="ECO:0000313" key="5">
    <source>
        <dbReference type="RefSeq" id="XP_026747632.1"/>
    </source>
</evidence>
<evidence type="ECO:0000256" key="2">
    <source>
        <dbReference type="SAM" id="MobiDB-lite"/>
    </source>
</evidence>
<reference evidence="5" key="1">
    <citation type="submission" date="2025-08" db="UniProtKB">
        <authorList>
            <consortium name="RefSeq"/>
        </authorList>
    </citation>
    <scope>IDENTIFICATION</scope>
</reference>
<dbReference type="Gene3D" id="3.30.70.270">
    <property type="match status" value="2"/>
</dbReference>
<feature type="region of interest" description="Disordered" evidence="2">
    <location>
        <begin position="658"/>
        <end position="744"/>
    </location>
</feature>
<protein>
    <recommendedName>
        <fullName evidence="1">RNA-directed DNA polymerase</fullName>
        <ecNumber evidence="1">2.7.7.49</ecNumber>
    </recommendedName>
</protein>
<dbReference type="InterPro" id="IPR050951">
    <property type="entry name" value="Retrovirus_Pol_polyprotein"/>
</dbReference>
<dbReference type="InParanoid" id="A0A7E5X5A8"/>
<dbReference type="Pfam" id="PF00078">
    <property type="entry name" value="RVT_1"/>
    <property type="match status" value="1"/>
</dbReference>
<dbReference type="InterPro" id="IPR043502">
    <property type="entry name" value="DNA/RNA_pol_sf"/>
</dbReference>
<dbReference type="Pfam" id="PF17921">
    <property type="entry name" value="Integrase_H2C2"/>
    <property type="match status" value="1"/>
</dbReference>
<dbReference type="PROSITE" id="PS50994">
    <property type="entry name" value="INTEGRASE"/>
    <property type="match status" value="1"/>
</dbReference>
<dbReference type="Pfam" id="PF17919">
    <property type="entry name" value="RT_RNaseH_2"/>
    <property type="match status" value="1"/>
</dbReference>
<gene>
    <name evidence="5" type="primary">LOC113508749</name>
</gene>